<protein>
    <submittedName>
        <fullName evidence="8">Sulfatase-like hydrolase/transferase</fullName>
    </submittedName>
</protein>
<evidence type="ECO:0000313" key="8">
    <source>
        <dbReference type="EMBL" id="KAB1154038.1"/>
    </source>
</evidence>
<feature type="domain" description="Sulfatase N-terminal" evidence="7">
    <location>
        <begin position="32"/>
        <end position="332"/>
    </location>
</feature>
<feature type="chain" id="PRO_5029879174" evidence="6">
    <location>
        <begin position="27"/>
        <end position="466"/>
    </location>
</feature>
<dbReference type="AlphaFoldDB" id="A0A7J5A9C0"/>
<dbReference type="CDD" id="cd16151">
    <property type="entry name" value="sulfatase_like"/>
    <property type="match status" value="1"/>
</dbReference>
<dbReference type="InterPro" id="IPR024607">
    <property type="entry name" value="Sulfatase_CS"/>
</dbReference>
<feature type="region of interest" description="Disordered" evidence="5">
    <location>
        <begin position="436"/>
        <end position="466"/>
    </location>
</feature>
<evidence type="ECO:0000256" key="2">
    <source>
        <dbReference type="ARBA" id="ARBA00022723"/>
    </source>
</evidence>
<dbReference type="EMBL" id="WAEM01000011">
    <property type="protein sequence ID" value="KAB1154038.1"/>
    <property type="molecule type" value="Genomic_DNA"/>
</dbReference>
<keyword evidence="2" id="KW-0479">Metal-binding</keyword>
<evidence type="ECO:0000256" key="1">
    <source>
        <dbReference type="ARBA" id="ARBA00008779"/>
    </source>
</evidence>
<gene>
    <name evidence="8" type="ORF">F6464_13705</name>
</gene>
<evidence type="ECO:0000259" key="7">
    <source>
        <dbReference type="Pfam" id="PF00884"/>
    </source>
</evidence>
<name>A0A7J5A9C0_9FLAO</name>
<sequence>MNKKKKITTILTILLVFTVVIHGQNAKTPTKPNIVLILIDDFGYENVTANGGESYKTPVMDQLAAKGVRFEECHVQPLCTPTRVELMTGMSNRRNYTNFGNLDLTQKTFGNLLKEAGYATCVTGKWQLGKTYDTPGHFGFDEYALWHLKNRGSRYKDPLIEMNGKPFNSPKNAYGPDIISDYALDFITRKKDVPFFLYYPMMLTHAPFDATPDSPDYLEIQNGKGKKGSSGHFSDMTAYNDKLIGKLIGKLEELNLRENTLILILGDNGTARGMPAKFKGREVLGGKGTTTQWGTHVPLIGSWPGHLAIGKITADLISATDFLPTICDVAGAKIPEEMKLDGRSFLPQLFGKKGNPREWLYSWYNPSGGETAKAEFAHDANFKLYTNGKFFDVKKDDTEKFPLAESALNSKSKMAKAKLEAALKLFEGPRPRYFSDQAQDFKEEDDPMNGGNSQNGIKNKEKKKAK</sequence>
<dbReference type="PANTHER" id="PTHR42693:SF53">
    <property type="entry name" value="ENDO-4-O-SULFATASE"/>
    <property type="match status" value="1"/>
</dbReference>
<dbReference type="Proteomes" id="UP000490922">
    <property type="component" value="Unassembled WGS sequence"/>
</dbReference>
<evidence type="ECO:0000313" key="9">
    <source>
        <dbReference type="Proteomes" id="UP000490922"/>
    </source>
</evidence>
<organism evidence="8 9">
    <name type="scientific">Flavobacterium luteum</name>
    <dbReference type="NCBI Taxonomy" id="2026654"/>
    <lineage>
        <taxon>Bacteria</taxon>
        <taxon>Pseudomonadati</taxon>
        <taxon>Bacteroidota</taxon>
        <taxon>Flavobacteriia</taxon>
        <taxon>Flavobacteriales</taxon>
        <taxon>Flavobacteriaceae</taxon>
        <taxon>Flavobacterium</taxon>
    </lineage>
</organism>
<evidence type="ECO:0000256" key="6">
    <source>
        <dbReference type="SAM" id="SignalP"/>
    </source>
</evidence>
<proteinExistence type="inferred from homology"/>
<dbReference type="GO" id="GO:0046872">
    <property type="term" value="F:metal ion binding"/>
    <property type="evidence" value="ECO:0007669"/>
    <property type="project" value="UniProtKB-KW"/>
</dbReference>
<comment type="similarity">
    <text evidence="1">Belongs to the sulfatase family.</text>
</comment>
<dbReference type="SUPFAM" id="SSF53649">
    <property type="entry name" value="Alkaline phosphatase-like"/>
    <property type="match status" value="1"/>
</dbReference>
<keyword evidence="9" id="KW-1185">Reference proteome</keyword>
<dbReference type="Pfam" id="PF00884">
    <property type="entry name" value="Sulfatase"/>
    <property type="match status" value="1"/>
</dbReference>
<dbReference type="InterPro" id="IPR017850">
    <property type="entry name" value="Alkaline_phosphatase_core_sf"/>
</dbReference>
<comment type="caution">
    <text evidence="8">The sequence shown here is derived from an EMBL/GenBank/DDBJ whole genome shotgun (WGS) entry which is preliminary data.</text>
</comment>
<dbReference type="PANTHER" id="PTHR42693">
    <property type="entry name" value="ARYLSULFATASE FAMILY MEMBER"/>
    <property type="match status" value="1"/>
</dbReference>
<dbReference type="InterPro" id="IPR000917">
    <property type="entry name" value="Sulfatase_N"/>
</dbReference>
<evidence type="ECO:0000256" key="5">
    <source>
        <dbReference type="SAM" id="MobiDB-lite"/>
    </source>
</evidence>
<keyword evidence="3 8" id="KW-0378">Hydrolase</keyword>
<accession>A0A7J5A9C0</accession>
<dbReference type="GO" id="GO:0004065">
    <property type="term" value="F:arylsulfatase activity"/>
    <property type="evidence" value="ECO:0007669"/>
    <property type="project" value="TreeGrafter"/>
</dbReference>
<feature type="signal peptide" evidence="6">
    <location>
        <begin position="1"/>
        <end position="26"/>
    </location>
</feature>
<evidence type="ECO:0000256" key="3">
    <source>
        <dbReference type="ARBA" id="ARBA00022801"/>
    </source>
</evidence>
<dbReference type="GO" id="GO:0016740">
    <property type="term" value="F:transferase activity"/>
    <property type="evidence" value="ECO:0007669"/>
    <property type="project" value="UniProtKB-KW"/>
</dbReference>
<dbReference type="Gene3D" id="3.40.720.10">
    <property type="entry name" value="Alkaline Phosphatase, subunit A"/>
    <property type="match status" value="1"/>
</dbReference>
<reference evidence="8 9" key="1">
    <citation type="submission" date="2019-09" db="EMBL/GenBank/DDBJ databases">
        <title>Flavobacterium sp. nov., isolated from glacier ice.</title>
        <authorList>
            <person name="Liu Q."/>
        </authorList>
    </citation>
    <scope>NUCLEOTIDE SEQUENCE [LARGE SCALE GENOMIC DNA]</scope>
    <source>
        <strain evidence="8 9">NBRC 112527</strain>
    </source>
</reference>
<dbReference type="OrthoDB" id="9777768at2"/>
<dbReference type="PROSITE" id="PS00523">
    <property type="entry name" value="SULFATASE_1"/>
    <property type="match status" value="1"/>
</dbReference>
<evidence type="ECO:0000256" key="4">
    <source>
        <dbReference type="ARBA" id="ARBA00022837"/>
    </source>
</evidence>
<keyword evidence="6" id="KW-0732">Signal</keyword>
<keyword evidence="4" id="KW-0106">Calcium</keyword>
<dbReference type="InterPro" id="IPR050738">
    <property type="entry name" value="Sulfatase"/>
</dbReference>
<dbReference type="RefSeq" id="WP_151108523.1">
    <property type="nucleotide sequence ID" value="NZ_WAEM01000011.1"/>
</dbReference>
<keyword evidence="8" id="KW-0808">Transferase</keyword>